<proteinExistence type="predicted"/>
<dbReference type="Gene3D" id="6.10.140.2220">
    <property type="match status" value="1"/>
</dbReference>
<dbReference type="InterPro" id="IPR002893">
    <property type="entry name" value="Znf_MYND"/>
</dbReference>
<dbReference type="EMBL" id="ML122264">
    <property type="protein sequence ID" value="RPD60894.1"/>
    <property type="molecule type" value="Genomic_DNA"/>
</dbReference>
<keyword evidence="7" id="KW-1185">Reference proteome</keyword>
<dbReference type="GO" id="GO:0008270">
    <property type="term" value="F:zinc ion binding"/>
    <property type="evidence" value="ECO:0007669"/>
    <property type="project" value="UniProtKB-KW"/>
</dbReference>
<dbReference type="AlphaFoldDB" id="A0A5C2SCL1"/>
<keyword evidence="1" id="KW-0479">Metal-binding</keyword>
<dbReference type="Proteomes" id="UP000313359">
    <property type="component" value="Unassembled WGS sequence"/>
</dbReference>
<evidence type="ECO:0000256" key="3">
    <source>
        <dbReference type="ARBA" id="ARBA00022833"/>
    </source>
</evidence>
<organism evidence="6 7">
    <name type="scientific">Lentinus tigrinus ALCF2SS1-6</name>
    <dbReference type="NCBI Taxonomy" id="1328759"/>
    <lineage>
        <taxon>Eukaryota</taxon>
        <taxon>Fungi</taxon>
        <taxon>Dikarya</taxon>
        <taxon>Basidiomycota</taxon>
        <taxon>Agaricomycotina</taxon>
        <taxon>Agaricomycetes</taxon>
        <taxon>Polyporales</taxon>
        <taxon>Polyporaceae</taxon>
        <taxon>Lentinus</taxon>
    </lineage>
</organism>
<dbReference type="STRING" id="1328759.A0A5C2SCL1"/>
<evidence type="ECO:0000313" key="7">
    <source>
        <dbReference type="Proteomes" id="UP000313359"/>
    </source>
</evidence>
<dbReference type="SUPFAM" id="SSF144232">
    <property type="entry name" value="HIT/MYND zinc finger-like"/>
    <property type="match status" value="1"/>
</dbReference>
<evidence type="ECO:0000313" key="6">
    <source>
        <dbReference type="EMBL" id="RPD60894.1"/>
    </source>
</evidence>
<evidence type="ECO:0000256" key="4">
    <source>
        <dbReference type="PROSITE-ProRule" id="PRU00134"/>
    </source>
</evidence>
<evidence type="ECO:0000256" key="1">
    <source>
        <dbReference type="ARBA" id="ARBA00022723"/>
    </source>
</evidence>
<accession>A0A5C2SCL1</accession>
<evidence type="ECO:0000256" key="2">
    <source>
        <dbReference type="ARBA" id="ARBA00022771"/>
    </source>
</evidence>
<name>A0A5C2SCL1_9APHY</name>
<dbReference type="PROSITE" id="PS50865">
    <property type="entry name" value="ZF_MYND_2"/>
    <property type="match status" value="1"/>
</dbReference>
<dbReference type="Pfam" id="PF01753">
    <property type="entry name" value="zf-MYND"/>
    <property type="match status" value="1"/>
</dbReference>
<sequence length="384" mass="42854">MRTLSHVTLQLPSDMPIYKNQEVLVRIRNAALYNGGHAPNLRDQYIECSNNLSRTSLSSLFKPGIDEGDGEKVLEIGLRYYSGCSATRANIHRAIFVWEMITNPEHEFAIPPARVSRSLLARAYSCLSHAYFELHQYACKGKAVERDHTLPQFQHHPLPTCTPNPDLANDLLYVSALYANGSVQQGLVSPAVLSTAFLILSLGKRDGVDPKRSVRFRGLTYLWRAAEARAKEYEREQRKQAAKVAKAPNAYLCATPGCGIAGNQKKALRKCGGPCPKARKPHYCSIECQKKDWNSHKPYCMPDDELAACPPEPRMDDAPQLNADDNAIPIPPEIPDPYYEGPLRAIEIDVPGQGRVRLESRNLTPAVLRWMRDAAVARSHMTGR</sequence>
<dbReference type="OrthoDB" id="432970at2759"/>
<keyword evidence="3" id="KW-0862">Zinc</keyword>
<keyword evidence="2 4" id="KW-0863">Zinc-finger</keyword>
<evidence type="ECO:0000259" key="5">
    <source>
        <dbReference type="PROSITE" id="PS50865"/>
    </source>
</evidence>
<protein>
    <recommendedName>
        <fullName evidence="5">MYND-type domain-containing protein</fullName>
    </recommendedName>
</protein>
<feature type="domain" description="MYND-type" evidence="5">
    <location>
        <begin position="258"/>
        <end position="300"/>
    </location>
</feature>
<gene>
    <name evidence="6" type="ORF">L227DRAFT_600704</name>
</gene>
<reference evidence="6" key="1">
    <citation type="journal article" date="2018" name="Genome Biol. Evol.">
        <title>Genomics and development of Lentinus tigrinus, a white-rot wood-decaying mushroom with dimorphic fruiting bodies.</title>
        <authorList>
            <person name="Wu B."/>
            <person name="Xu Z."/>
            <person name="Knudson A."/>
            <person name="Carlson A."/>
            <person name="Chen N."/>
            <person name="Kovaka S."/>
            <person name="LaButti K."/>
            <person name="Lipzen A."/>
            <person name="Pennachio C."/>
            <person name="Riley R."/>
            <person name="Schakwitz W."/>
            <person name="Umezawa K."/>
            <person name="Ohm R.A."/>
            <person name="Grigoriev I.V."/>
            <person name="Nagy L.G."/>
            <person name="Gibbons J."/>
            <person name="Hibbett D."/>
        </authorList>
    </citation>
    <scope>NUCLEOTIDE SEQUENCE [LARGE SCALE GENOMIC DNA]</scope>
    <source>
        <strain evidence="6">ALCF2SS1-6</strain>
    </source>
</reference>